<protein>
    <submittedName>
        <fullName evidence="2">Helix-turn-helix domain-containing protein</fullName>
    </submittedName>
</protein>
<evidence type="ECO:0000313" key="2">
    <source>
        <dbReference type="EMBL" id="MDN5069913.1"/>
    </source>
</evidence>
<dbReference type="RefSeq" id="WP_301372104.1">
    <property type="nucleotide sequence ID" value="NZ_JAPZCX010000003.1"/>
</dbReference>
<feature type="region of interest" description="Disordered" evidence="1">
    <location>
        <begin position="79"/>
        <end position="101"/>
    </location>
</feature>
<proteinExistence type="predicted"/>
<name>A0AAW7PWF6_9BACT</name>
<organism evidence="2 3">
    <name type="scientific">Aliarcobacter butzleri</name>
    <dbReference type="NCBI Taxonomy" id="28197"/>
    <lineage>
        <taxon>Bacteria</taxon>
        <taxon>Pseudomonadati</taxon>
        <taxon>Campylobacterota</taxon>
        <taxon>Epsilonproteobacteria</taxon>
        <taxon>Campylobacterales</taxon>
        <taxon>Arcobacteraceae</taxon>
        <taxon>Aliarcobacter</taxon>
    </lineage>
</organism>
<dbReference type="EMBL" id="JAPZCX010000003">
    <property type="protein sequence ID" value="MDN5069913.1"/>
    <property type="molecule type" value="Genomic_DNA"/>
</dbReference>
<reference evidence="2" key="1">
    <citation type="submission" date="2022-12" db="EMBL/GenBank/DDBJ databases">
        <authorList>
            <person name="Uljanovas D."/>
        </authorList>
    </citation>
    <scope>NUCLEOTIDE SEQUENCE</scope>
    <source>
        <strain evidence="2">RCM69</strain>
    </source>
</reference>
<gene>
    <name evidence="2" type="ORF">O8C76_02575</name>
</gene>
<dbReference type="AlphaFoldDB" id="A0AAW7PWF6"/>
<dbReference type="Gene3D" id="1.10.260.40">
    <property type="entry name" value="lambda repressor-like DNA-binding domains"/>
    <property type="match status" value="1"/>
</dbReference>
<evidence type="ECO:0000313" key="3">
    <source>
        <dbReference type="Proteomes" id="UP001170288"/>
    </source>
</evidence>
<dbReference type="Proteomes" id="UP001170288">
    <property type="component" value="Unassembled WGS sequence"/>
</dbReference>
<evidence type="ECO:0000256" key="1">
    <source>
        <dbReference type="SAM" id="MobiDB-lite"/>
    </source>
</evidence>
<reference evidence="2" key="2">
    <citation type="journal article" date="2023" name="Microorganisms">
        <title>Genomic Characterization of Arcobacter butzleri Strains Isolated from Various Sources in Lithuania.</title>
        <authorList>
            <person name="Uljanovas D."/>
            <person name="Golz G."/>
            <person name="Fleischmann S."/>
            <person name="Kudirkiene E."/>
            <person name="Kasetiene N."/>
            <person name="Grineviciene A."/>
            <person name="Tamuleviciene E."/>
            <person name="Aksomaitiene J."/>
            <person name="Alter T."/>
            <person name="Malakauskas M."/>
        </authorList>
    </citation>
    <scope>NUCLEOTIDE SEQUENCE</scope>
    <source>
        <strain evidence="2">RCM69</strain>
    </source>
</reference>
<accession>A0AAW7PWF6</accession>
<sequence>MNFESFFDKILIFYKVKTVTDLADKLNVTRSTVSGWKNRQAAGAILEFLFNNDLNALHYIFSSDASINNFQNSNNKVSGNGALIDNSNNKSNSANKKEENTNIPQSITIELNSLFERLEDKDEKFIKNITYKIEDFISEIKKETRD</sequence>
<dbReference type="GO" id="GO:0003677">
    <property type="term" value="F:DNA binding"/>
    <property type="evidence" value="ECO:0007669"/>
    <property type="project" value="InterPro"/>
</dbReference>
<dbReference type="InterPro" id="IPR010982">
    <property type="entry name" value="Lambda_DNA-bd_dom_sf"/>
</dbReference>
<comment type="caution">
    <text evidence="2">The sequence shown here is derived from an EMBL/GenBank/DDBJ whole genome shotgun (WGS) entry which is preliminary data.</text>
</comment>